<dbReference type="KEGG" id="bfo:118415489"/>
<dbReference type="Proteomes" id="UP000001554">
    <property type="component" value="Chromosome 5"/>
</dbReference>
<keyword evidence="2" id="KW-1185">Reference proteome</keyword>
<dbReference type="PANTHER" id="PTHR22801">
    <property type="entry name" value="LITHOSTATHINE"/>
    <property type="match status" value="1"/>
</dbReference>
<evidence type="ECO:0000259" key="1">
    <source>
        <dbReference type="PROSITE" id="PS50041"/>
    </source>
</evidence>
<proteinExistence type="predicted"/>
<dbReference type="InterPro" id="IPR016187">
    <property type="entry name" value="CTDL_fold"/>
</dbReference>
<organism evidence="2 3">
    <name type="scientific">Branchiostoma floridae</name>
    <name type="common">Florida lancelet</name>
    <name type="synonym">Amphioxus</name>
    <dbReference type="NCBI Taxonomy" id="7739"/>
    <lineage>
        <taxon>Eukaryota</taxon>
        <taxon>Metazoa</taxon>
        <taxon>Chordata</taxon>
        <taxon>Cephalochordata</taxon>
        <taxon>Leptocardii</taxon>
        <taxon>Amphioxiformes</taxon>
        <taxon>Branchiostomatidae</taxon>
        <taxon>Branchiostoma</taxon>
    </lineage>
</organism>
<dbReference type="InterPro" id="IPR001304">
    <property type="entry name" value="C-type_lectin-like"/>
</dbReference>
<dbReference type="RefSeq" id="XP_035676041.1">
    <property type="nucleotide sequence ID" value="XM_035820148.1"/>
</dbReference>
<dbReference type="CDD" id="cd00037">
    <property type="entry name" value="CLECT"/>
    <property type="match status" value="1"/>
</dbReference>
<dbReference type="Pfam" id="PF00059">
    <property type="entry name" value="Lectin_C"/>
    <property type="match status" value="1"/>
</dbReference>
<dbReference type="SMART" id="SM00034">
    <property type="entry name" value="CLECT"/>
    <property type="match status" value="1"/>
</dbReference>
<protein>
    <submittedName>
        <fullName evidence="3">Uncharacterized protein LOC118415489</fullName>
    </submittedName>
</protein>
<evidence type="ECO:0000313" key="2">
    <source>
        <dbReference type="Proteomes" id="UP000001554"/>
    </source>
</evidence>
<dbReference type="Gene3D" id="3.10.100.10">
    <property type="entry name" value="Mannose-Binding Protein A, subunit A"/>
    <property type="match status" value="1"/>
</dbReference>
<gene>
    <name evidence="3" type="primary">LOC118415489</name>
</gene>
<name>A0A9J7MQL4_BRAFL</name>
<dbReference type="AlphaFoldDB" id="A0A9J7MQL4"/>
<dbReference type="PANTHER" id="PTHR22801:SF63">
    <property type="entry name" value="C-TYPE LECTIN DOMAIN-CONTAINING PROTEIN"/>
    <property type="match status" value="1"/>
</dbReference>
<accession>A0A9J7MQL4</accession>
<dbReference type="PROSITE" id="PS50041">
    <property type="entry name" value="C_TYPE_LECTIN_2"/>
    <property type="match status" value="1"/>
</dbReference>
<sequence>MPQTLLKQLTMIFSPMWAVVVKRRKGYFLTTRRRATMLLSPSSVLILLLLAGWPCEGETYRSDISFDAKFPSDGDLVEGNSSFEWQISSDGNVTSGNSSFPKNGNSTRTKNDCEKSNKSLEWKFAAKVNIGEPSTIMETLTRVLAELSLFEQHLGATRVLLDRVRHQTAIATEVLAPYQRLGAKMYKLLDTILTYEEAKAACEAEGATLLATKDKATQDGLTRHRAHWLSQSTWLGLRKNPTAAEEQWVWSDGGPLGGWTQWGGVANCLPDPDWLESISISLEDGDEWLRPQIEPPRCPEGQLNCTYLTAEGFWYKASCDSKANGICQRPVPGCKSARPREVFRVERSSGMPVYSTWQRVGLDIWAEWNVQEVIVELFKDHTSVLKLVFDGKGSDHMSWFSPDNVLSAPWTDLIEPTFFSIQGDKRNDRRFFINERYYSCEHDQGWLAVLESEKPPCAWERPHGFTNDDLPIILYSTAPWKVTWEQVSGINYVGVADFMTVSIVECQNL</sequence>
<dbReference type="GeneID" id="118415489"/>
<reference evidence="2" key="1">
    <citation type="journal article" date="2020" name="Nat. Ecol. Evol.">
        <title>Deeply conserved synteny resolves early events in vertebrate evolution.</title>
        <authorList>
            <person name="Simakov O."/>
            <person name="Marletaz F."/>
            <person name="Yue J.X."/>
            <person name="O'Connell B."/>
            <person name="Jenkins J."/>
            <person name="Brandt A."/>
            <person name="Calef R."/>
            <person name="Tung C.H."/>
            <person name="Huang T.K."/>
            <person name="Schmutz J."/>
            <person name="Satoh N."/>
            <person name="Yu J.K."/>
            <person name="Putnam N.H."/>
            <person name="Green R.E."/>
            <person name="Rokhsar D.S."/>
        </authorList>
    </citation>
    <scope>NUCLEOTIDE SEQUENCE [LARGE SCALE GENOMIC DNA]</scope>
    <source>
        <strain evidence="2">S238N-H82</strain>
    </source>
</reference>
<dbReference type="InterPro" id="IPR050801">
    <property type="entry name" value="Ca-Dep_Lectins_ImmuneDev"/>
</dbReference>
<dbReference type="SUPFAM" id="SSF56436">
    <property type="entry name" value="C-type lectin-like"/>
    <property type="match status" value="1"/>
</dbReference>
<reference evidence="3" key="2">
    <citation type="submission" date="2025-08" db="UniProtKB">
        <authorList>
            <consortium name="RefSeq"/>
        </authorList>
    </citation>
    <scope>IDENTIFICATION</scope>
    <source>
        <strain evidence="3">S238N-H82</strain>
        <tissue evidence="3">Testes</tissue>
    </source>
</reference>
<dbReference type="InterPro" id="IPR016186">
    <property type="entry name" value="C-type_lectin-like/link_sf"/>
</dbReference>
<dbReference type="OrthoDB" id="6077660at2759"/>
<evidence type="ECO:0000313" key="3">
    <source>
        <dbReference type="RefSeq" id="XP_035676041.1"/>
    </source>
</evidence>
<feature type="domain" description="C-type lectin" evidence="1">
    <location>
        <begin position="181"/>
        <end position="328"/>
    </location>
</feature>